<dbReference type="OrthoDB" id="1947591at2"/>
<organism evidence="1 2">
    <name type="scientific">Butyrivibrio hungatei</name>
    <dbReference type="NCBI Taxonomy" id="185008"/>
    <lineage>
        <taxon>Bacteria</taxon>
        <taxon>Bacillati</taxon>
        <taxon>Bacillota</taxon>
        <taxon>Clostridia</taxon>
        <taxon>Lachnospirales</taxon>
        <taxon>Lachnospiraceae</taxon>
        <taxon>Butyrivibrio</taxon>
    </lineage>
</organism>
<name>A0A1D9NXZ1_9FIRM</name>
<evidence type="ECO:0008006" key="3">
    <source>
        <dbReference type="Google" id="ProtNLM"/>
    </source>
</evidence>
<dbReference type="RefSeq" id="WP_071174879.1">
    <property type="nucleotide sequence ID" value="NZ_CP017831.1"/>
</dbReference>
<dbReference type="AlphaFoldDB" id="A0A1D9NXZ1"/>
<evidence type="ECO:0000313" key="1">
    <source>
        <dbReference type="EMBL" id="AOZ95054.1"/>
    </source>
</evidence>
<dbReference type="KEGG" id="bhu:bhn_I0018"/>
<dbReference type="EMBL" id="CP017831">
    <property type="protein sequence ID" value="AOZ95054.1"/>
    <property type="molecule type" value="Genomic_DNA"/>
</dbReference>
<sequence>MKQYFSEHYVFHFQENSLAERDISEIASHQEACYRYICDALNVEPDYKINYYLCETPEEVGHYYGDDEPGNGFARMPDKVYCVYNKEMKCIGFHEDAHLISELIGHPISPAIREGIAMYFDKRWWGIHNIHWVEYFLKTGKYLPIEKLINREFFFEQDCRITYPIVGAFTEWLITSYGQEKYQEFYKFEDSVEGLKTVYGTAPEEMNLRFKNYVSLFKIDEELFKRIDKLFNE</sequence>
<reference evidence="2" key="1">
    <citation type="submission" date="2016-10" db="EMBL/GenBank/DDBJ databases">
        <title>The complete genome sequence of the rumen bacterium Butyrivibrio hungatei MB2003.</title>
        <authorList>
            <person name="Palevich N."/>
            <person name="Kelly W.J."/>
            <person name="Leahy S.C."/>
            <person name="Altermann E."/>
            <person name="Rakonjac J."/>
            <person name="Attwood G.T."/>
        </authorList>
    </citation>
    <scope>NUCLEOTIDE SEQUENCE [LARGE SCALE GENOMIC DNA]</scope>
    <source>
        <strain evidence="2">MB2003</strain>
    </source>
</reference>
<evidence type="ECO:0000313" key="2">
    <source>
        <dbReference type="Proteomes" id="UP000179284"/>
    </source>
</evidence>
<keyword evidence="2" id="KW-1185">Reference proteome</keyword>
<dbReference type="Proteomes" id="UP000179284">
    <property type="component" value="Chromosome I"/>
</dbReference>
<protein>
    <recommendedName>
        <fullName evidence="3">Peptidase MA superfamily protein</fullName>
    </recommendedName>
</protein>
<gene>
    <name evidence="1" type="ORF">bhn_I0018</name>
</gene>
<accession>A0A1D9NXZ1</accession>
<proteinExistence type="predicted"/>